<accession>A0AAE2BI19</accession>
<comment type="caution">
    <text evidence="2">The sequence shown here is derived from an EMBL/GenBank/DDBJ whole genome shotgun (WGS) entry which is preliminary data.</text>
</comment>
<dbReference type="PANTHER" id="PTHR33710:SF77">
    <property type="entry name" value="DNASE I-LIKE SUPERFAMILY PROTEIN"/>
    <property type="match status" value="1"/>
</dbReference>
<evidence type="ECO:0008006" key="4">
    <source>
        <dbReference type="Google" id="ProtNLM"/>
    </source>
</evidence>
<reference evidence="2" key="1">
    <citation type="submission" date="2020-06" db="EMBL/GenBank/DDBJ databases">
        <authorList>
            <person name="Li T."/>
            <person name="Hu X."/>
            <person name="Zhang T."/>
            <person name="Song X."/>
            <person name="Zhang H."/>
            <person name="Dai N."/>
            <person name="Sheng W."/>
            <person name="Hou X."/>
            <person name="Wei L."/>
        </authorList>
    </citation>
    <scope>NUCLEOTIDE SEQUENCE</scope>
    <source>
        <strain evidence="2">K16</strain>
        <tissue evidence="2">Leaf</tissue>
    </source>
</reference>
<feature type="compositionally biased region" description="Basic and acidic residues" evidence="1">
    <location>
        <begin position="1"/>
        <end position="11"/>
    </location>
</feature>
<organism evidence="2 3">
    <name type="scientific">Sesamum angolense</name>
    <dbReference type="NCBI Taxonomy" id="2727404"/>
    <lineage>
        <taxon>Eukaryota</taxon>
        <taxon>Viridiplantae</taxon>
        <taxon>Streptophyta</taxon>
        <taxon>Embryophyta</taxon>
        <taxon>Tracheophyta</taxon>
        <taxon>Spermatophyta</taxon>
        <taxon>Magnoliopsida</taxon>
        <taxon>eudicotyledons</taxon>
        <taxon>Gunneridae</taxon>
        <taxon>Pentapetalae</taxon>
        <taxon>asterids</taxon>
        <taxon>lamiids</taxon>
        <taxon>Lamiales</taxon>
        <taxon>Pedaliaceae</taxon>
        <taxon>Sesamum</taxon>
    </lineage>
</organism>
<evidence type="ECO:0000313" key="2">
    <source>
        <dbReference type="EMBL" id="KAK4386106.1"/>
    </source>
</evidence>
<dbReference type="PANTHER" id="PTHR33710">
    <property type="entry name" value="BNAC02G09200D PROTEIN"/>
    <property type="match status" value="1"/>
</dbReference>
<keyword evidence="3" id="KW-1185">Reference proteome</keyword>
<sequence length="153" mass="17769">MMMNAKRDFTEARPQGKHCRDKSVGHPEQGLSYCFLDFILSMGNQPTPWFIGGDFNSVVSFSESKYTWTDHRIGQRLHQELFSSAWVDEVLQTYVKHLPRSSSDHCPLLITLKLSSMTTPSSFRFQNMWARYPDFLTIVKDNWFFPTTTTSLC</sequence>
<dbReference type="SUPFAM" id="SSF56219">
    <property type="entry name" value="DNase I-like"/>
    <property type="match status" value="1"/>
</dbReference>
<evidence type="ECO:0000313" key="3">
    <source>
        <dbReference type="Proteomes" id="UP001289374"/>
    </source>
</evidence>
<reference evidence="2" key="2">
    <citation type="journal article" date="2024" name="Plant">
        <title>Genomic evolution and insights into agronomic trait innovations of Sesamum species.</title>
        <authorList>
            <person name="Miao H."/>
            <person name="Wang L."/>
            <person name="Qu L."/>
            <person name="Liu H."/>
            <person name="Sun Y."/>
            <person name="Le M."/>
            <person name="Wang Q."/>
            <person name="Wei S."/>
            <person name="Zheng Y."/>
            <person name="Lin W."/>
            <person name="Duan Y."/>
            <person name="Cao H."/>
            <person name="Xiong S."/>
            <person name="Wang X."/>
            <person name="Wei L."/>
            <person name="Li C."/>
            <person name="Ma Q."/>
            <person name="Ju M."/>
            <person name="Zhao R."/>
            <person name="Li G."/>
            <person name="Mu C."/>
            <person name="Tian Q."/>
            <person name="Mei H."/>
            <person name="Zhang T."/>
            <person name="Gao T."/>
            <person name="Zhang H."/>
        </authorList>
    </citation>
    <scope>NUCLEOTIDE SEQUENCE</scope>
    <source>
        <strain evidence="2">K16</strain>
    </source>
</reference>
<dbReference type="EMBL" id="JACGWL010000015">
    <property type="protein sequence ID" value="KAK4386106.1"/>
    <property type="molecule type" value="Genomic_DNA"/>
</dbReference>
<dbReference type="Proteomes" id="UP001289374">
    <property type="component" value="Unassembled WGS sequence"/>
</dbReference>
<gene>
    <name evidence="2" type="ORF">Sango_2481200</name>
</gene>
<protein>
    <recommendedName>
        <fullName evidence="4">Endonuclease/exonuclease/phosphatase domain-containing protein</fullName>
    </recommendedName>
</protein>
<feature type="region of interest" description="Disordered" evidence="1">
    <location>
        <begin position="1"/>
        <end position="23"/>
    </location>
</feature>
<name>A0AAE2BI19_9LAMI</name>
<dbReference type="InterPro" id="IPR036691">
    <property type="entry name" value="Endo/exonu/phosph_ase_sf"/>
</dbReference>
<evidence type="ECO:0000256" key="1">
    <source>
        <dbReference type="SAM" id="MobiDB-lite"/>
    </source>
</evidence>
<proteinExistence type="predicted"/>
<dbReference type="AlphaFoldDB" id="A0AAE2BI19"/>
<dbReference type="Gene3D" id="3.60.10.10">
    <property type="entry name" value="Endonuclease/exonuclease/phosphatase"/>
    <property type="match status" value="1"/>
</dbReference>